<dbReference type="CDD" id="cd08249">
    <property type="entry name" value="enoyl_reductase_like"/>
    <property type="match status" value="1"/>
</dbReference>
<dbReference type="OrthoDB" id="201656at2759"/>
<dbReference type="PANTHER" id="PTHR43482:SF2">
    <property type="entry name" value="ZINC-BINDING DEHYDROGENASE FAMILY, PUTATIVE (AFU_ORTHOLOGUE AFUA_3G15030)-RELATED"/>
    <property type="match status" value="1"/>
</dbReference>
<dbReference type="InterPro" id="IPR013154">
    <property type="entry name" value="ADH-like_N"/>
</dbReference>
<dbReference type="InterPro" id="IPR011032">
    <property type="entry name" value="GroES-like_sf"/>
</dbReference>
<dbReference type="Proteomes" id="UP000756346">
    <property type="component" value="Unassembled WGS sequence"/>
</dbReference>
<dbReference type="InterPro" id="IPR036291">
    <property type="entry name" value="NAD(P)-bd_dom_sf"/>
</dbReference>
<evidence type="ECO:0000256" key="1">
    <source>
        <dbReference type="ARBA" id="ARBA00008072"/>
    </source>
</evidence>
<accession>A0A9P8YAY4</accession>
<proteinExistence type="inferred from homology"/>
<dbReference type="Pfam" id="PF08240">
    <property type="entry name" value="ADH_N"/>
    <property type="match status" value="1"/>
</dbReference>
<dbReference type="InterPro" id="IPR052585">
    <property type="entry name" value="Lipid_raft_assoc_Zn_ADH"/>
</dbReference>
<dbReference type="RefSeq" id="XP_046014628.1">
    <property type="nucleotide sequence ID" value="XM_046156463.1"/>
</dbReference>
<organism evidence="4 5">
    <name type="scientific">Microdochium trichocladiopsis</name>
    <dbReference type="NCBI Taxonomy" id="1682393"/>
    <lineage>
        <taxon>Eukaryota</taxon>
        <taxon>Fungi</taxon>
        <taxon>Dikarya</taxon>
        <taxon>Ascomycota</taxon>
        <taxon>Pezizomycotina</taxon>
        <taxon>Sordariomycetes</taxon>
        <taxon>Xylariomycetidae</taxon>
        <taxon>Xylariales</taxon>
        <taxon>Microdochiaceae</taxon>
        <taxon>Microdochium</taxon>
    </lineage>
</organism>
<dbReference type="PANTHER" id="PTHR43482">
    <property type="entry name" value="PROTEIN AST1-RELATED"/>
    <property type="match status" value="1"/>
</dbReference>
<keyword evidence="5" id="KW-1185">Reference proteome</keyword>
<dbReference type="GeneID" id="70186009"/>
<evidence type="ECO:0000256" key="2">
    <source>
        <dbReference type="ARBA" id="ARBA00023002"/>
    </source>
</evidence>
<dbReference type="SUPFAM" id="SSF51735">
    <property type="entry name" value="NAD(P)-binding Rossmann-fold domains"/>
    <property type="match status" value="1"/>
</dbReference>
<gene>
    <name evidence="4" type="ORF">B0I36DRAFT_346453</name>
</gene>
<sequence length="420" mass="45252">MSSPVPILQSALLLNAPKQKYKITREHPVPKPGEGEVLIQTQVVGLNPLDWKAPDFNFALPVLPYIAGRELVGQVVQTSDEASEYFSVGDRVVVISTDYRDLRKASFQQYVIASDFNTLRLPENVDPRQGACVGVGFVAAALALGVSLGLDFSNVHDGPDLLRLVRSLDAQRFAPDILHECLYGVEVSERAVAGDWIVIWGGSSVTANLAAQLARLAGLRVVLVFNQAKHGLRIATDAVLQPDLLVDSHDPARAIEVIQGTLGRRVRFALDTHGHDSTTALIAALDPARNATSEIKVHPFVRDTAPKDKELLSWNPATPPRTPPSRPVTVQSHVIGLAGVPKTGLPSGVSLHSVPIKLFHEVPEVGRPLTTWLHKLLSNESIKCPDILSVDHGLEGVNVGLDRMRSGVVSGGRAVVEFAA</sequence>
<dbReference type="InterPro" id="IPR047122">
    <property type="entry name" value="Trans-enoyl_RdTase-like"/>
</dbReference>
<dbReference type="AlphaFoldDB" id="A0A9P8YAY4"/>
<name>A0A9P8YAY4_9PEZI</name>
<feature type="domain" description="Alcohol dehydrogenase-like N-terminal" evidence="3">
    <location>
        <begin position="33"/>
        <end position="96"/>
    </location>
</feature>
<dbReference type="EMBL" id="JAGTJQ010000003">
    <property type="protein sequence ID" value="KAH7034535.1"/>
    <property type="molecule type" value="Genomic_DNA"/>
</dbReference>
<evidence type="ECO:0000259" key="3">
    <source>
        <dbReference type="Pfam" id="PF08240"/>
    </source>
</evidence>
<dbReference type="Gene3D" id="3.40.50.720">
    <property type="entry name" value="NAD(P)-binding Rossmann-like Domain"/>
    <property type="match status" value="1"/>
</dbReference>
<evidence type="ECO:0000313" key="5">
    <source>
        <dbReference type="Proteomes" id="UP000756346"/>
    </source>
</evidence>
<comment type="caution">
    <text evidence="4">The sequence shown here is derived from an EMBL/GenBank/DDBJ whole genome shotgun (WGS) entry which is preliminary data.</text>
</comment>
<keyword evidence="2" id="KW-0560">Oxidoreductase</keyword>
<dbReference type="SUPFAM" id="SSF50129">
    <property type="entry name" value="GroES-like"/>
    <property type="match status" value="1"/>
</dbReference>
<dbReference type="GO" id="GO:0016651">
    <property type="term" value="F:oxidoreductase activity, acting on NAD(P)H"/>
    <property type="evidence" value="ECO:0007669"/>
    <property type="project" value="InterPro"/>
</dbReference>
<dbReference type="Gene3D" id="3.90.180.10">
    <property type="entry name" value="Medium-chain alcohol dehydrogenases, catalytic domain"/>
    <property type="match status" value="1"/>
</dbReference>
<comment type="similarity">
    <text evidence="1">Belongs to the zinc-containing alcohol dehydrogenase family.</text>
</comment>
<evidence type="ECO:0000313" key="4">
    <source>
        <dbReference type="EMBL" id="KAH7034535.1"/>
    </source>
</evidence>
<reference evidence="4" key="1">
    <citation type="journal article" date="2021" name="Nat. Commun.">
        <title>Genetic determinants of endophytism in the Arabidopsis root mycobiome.</title>
        <authorList>
            <person name="Mesny F."/>
            <person name="Miyauchi S."/>
            <person name="Thiergart T."/>
            <person name="Pickel B."/>
            <person name="Atanasova L."/>
            <person name="Karlsson M."/>
            <person name="Huettel B."/>
            <person name="Barry K.W."/>
            <person name="Haridas S."/>
            <person name="Chen C."/>
            <person name="Bauer D."/>
            <person name="Andreopoulos W."/>
            <person name="Pangilinan J."/>
            <person name="LaButti K."/>
            <person name="Riley R."/>
            <person name="Lipzen A."/>
            <person name="Clum A."/>
            <person name="Drula E."/>
            <person name="Henrissat B."/>
            <person name="Kohler A."/>
            <person name="Grigoriev I.V."/>
            <person name="Martin F.M."/>
            <person name="Hacquard S."/>
        </authorList>
    </citation>
    <scope>NUCLEOTIDE SEQUENCE</scope>
    <source>
        <strain evidence="4">MPI-CAGE-CH-0230</strain>
    </source>
</reference>
<protein>
    <submittedName>
        <fullName evidence="4">Chaperonin 10-like protein</fullName>
    </submittedName>
</protein>